<keyword evidence="1" id="KW-1133">Transmembrane helix</keyword>
<comment type="caution">
    <text evidence="2">The sequence shown here is derived from an EMBL/GenBank/DDBJ whole genome shotgun (WGS) entry which is preliminary data.</text>
</comment>
<dbReference type="Proteomes" id="UP001501074">
    <property type="component" value="Unassembled WGS sequence"/>
</dbReference>
<dbReference type="EMBL" id="BAAAZO010000012">
    <property type="protein sequence ID" value="GAA3638453.1"/>
    <property type="molecule type" value="Genomic_DNA"/>
</dbReference>
<evidence type="ECO:0000313" key="3">
    <source>
        <dbReference type="Proteomes" id="UP001501074"/>
    </source>
</evidence>
<proteinExistence type="predicted"/>
<evidence type="ECO:0000256" key="1">
    <source>
        <dbReference type="SAM" id="Phobius"/>
    </source>
</evidence>
<keyword evidence="1" id="KW-0472">Membrane</keyword>
<keyword evidence="3" id="KW-1185">Reference proteome</keyword>
<protein>
    <submittedName>
        <fullName evidence="2">Uncharacterized protein</fullName>
    </submittedName>
</protein>
<feature type="transmembrane region" description="Helical" evidence="1">
    <location>
        <begin position="54"/>
        <end position="78"/>
    </location>
</feature>
<organism evidence="2 3">
    <name type="scientific">Kineosporia mesophila</name>
    <dbReference type="NCBI Taxonomy" id="566012"/>
    <lineage>
        <taxon>Bacteria</taxon>
        <taxon>Bacillati</taxon>
        <taxon>Actinomycetota</taxon>
        <taxon>Actinomycetes</taxon>
        <taxon>Kineosporiales</taxon>
        <taxon>Kineosporiaceae</taxon>
        <taxon>Kineosporia</taxon>
    </lineage>
</organism>
<reference evidence="3" key="1">
    <citation type="journal article" date="2019" name="Int. J. Syst. Evol. Microbiol.">
        <title>The Global Catalogue of Microorganisms (GCM) 10K type strain sequencing project: providing services to taxonomists for standard genome sequencing and annotation.</title>
        <authorList>
            <consortium name="The Broad Institute Genomics Platform"/>
            <consortium name="The Broad Institute Genome Sequencing Center for Infectious Disease"/>
            <person name="Wu L."/>
            <person name="Ma J."/>
        </authorList>
    </citation>
    <scope>NUCLEOTIDE SEQUENCE [LARGE SCALE GENOMIC DNA]</scope>
    <source>
        <strain evidence="3">JCM 16902</strain>
    </source>
</reference>
<evidence type="ECO:0000313" key="2">
    <source>
        <dbReference type="EMBL" id="GAA3638453.1"/>
    </source>
</evidence>
<keyword evidence="1" id="KW-0812">Transmembrane</keyword>
<sequence length="103" mass="11389">MSRNDVDTAPHVHAQRSLFLFLWAALWVLATIGPRHLGEWLGLGQLTKDSIGGLAYLTIAVVCGLESRSWLSFVLSFIPVYGMIHSARCFWRLAPPEPVTSPA</sequence>
<gene>
    <name evidence="2" type="ORF">GCM10022223_66830</name>
</gene>
<name>A0ABP7AS64_9ACTN</name>
<accession>A0ABP7AS64</accession>